<keyword evidence="3" id="KW-1185">Reference proteome</keyword>
<evidence type="ECO:0000313" key="3">
    <source>
        <dbReference type="Proteomes" id="UP000297900"/>
    </source>
</evidence>
<name>A0A4Y8M3F5_9BACL</name>
<protein>
    <submittedName>
        <fullName evidence="2">Uncharacterized protein</fullName>
    </submittedName>
</protein>
<reference evidence="2 3" key="1">
    <citation type="submission" date="2019-03" db="EMBL/GenBank/DDBJ databases">
        <title>Cohnella endophytica sp. nov., a novel endophytic bacterium isolated from bark of Sonneratia apetala.</title>
        <authorList>
            <person name="Tuo L."/>
        </authorList>
    </citation>
    <scope>NUCLEOTIDE SEQUENCE [LARGE SCALE GENOMIC DNA]</scope>
    <source>
        <strain evidence="2 3">CCTCC AB 208254</strain>
    </source>
</reference>
<keyword evidence="1" id="KW-1133">Transmembrane helix</keyword>
<dbReference type="RefSeq" id="WP_135150885.1">
    <property type="nucleotide sequence ID" value="NZ_SOMN01000003.1"/>
</dbReference>
<dbReference type="Proteomes" id="UP000297900">
    <property type="component" value="Unassembled WGS sequence"/>
</dbReference>
<evidence type="ECO:0000256" key="1">
    <source>
        <dbReference type="SAM" id="Phobius"/>
    </source>
</evidence>
<keyword evidence="1" id="KW-0812">Transmembrane</keyword>
<comment type="caution">
    <text evidence="2">The sequence shown here is derived from an EMBL/GenBank/DDBJ whole genome shotgun (WGS) entry which is preliminary data.</text>
</comment>
<dbReference type="EMBL" id="SOMN01000003">
    <property type="protein sequence ID" value="TFE29971.1"/>
    <property type="molecule type" value="Genomic_DNA"/>
</dbReference>
<evidence type="ECO:0000313" key="2">
    <source>
        <dbReference type="EMBL" id="TFE29971.1"/>
    </source>
</evidence>
<dbReference type="AlphaFoldDB" id="A0A4Y8M3F5"/>
<feature type="transmembrane region" description="Helical" evidence="1">
    <location>
        <begin position="47"/>
        <end position="72"/>
    </location>
</feature>
<organism evidence="2 3">
    <name type="scientific">Cohnella luojiensis</name>
    <dbReference type="NCBI Taxonomy" id="652876"/>
    <lineage>
        <taxon>Bacteria</taxon>
        <taxon>Bacillati</taxon>
        <taxon>Bacillota</taxon>
        <taxon>Bacilli</taxon>
        <taxon>Bacillales</taxon>
        <taxon>Paenibacillaceae</taxon>
        <taxon>Cohnella</taxon>
    </lineage>
</organism>
<feature type="transmembrane region" description="Helical" evidence="1">
    <location>
        <begin position="84"/>
        <end position="102"/>
    </location>
</feature>
<feature type="transmembrane region" description="Helical" evidence="1">
    <location>
        <begin position="108"/>
        <end position="129"/>
    </location>
</feature>
<feature type="transmembrane region" description="Helical" evidence="1">
    <location>
        <begin position="172"/>
        <end position="190"/>
    </location>
</feature>
<sequence length="209" mass="23139">MSPLFGAVFLWLLAAILWWSGWREDSTEGFPHWGVGVFLSLWPMAVLINIPLTSSIAVNGAWIWTTVFVLVLSWRLPPSRRGTSISAGMLVGSVYVLLNRLAFYPSGFSHYFAPWGTAILLGLISSLLLRNVWEQVLTLSVGLYLSAGIGMLFQTSLGGVPVLRGAEWVEGWWIALLSARLWSAAVRTLANTGRRWAFKMGEKRGGQRS</sequence>
<feature type="transmembrane region" description="Helical" evidence="1">
    <location>
        <begin position="141"/>
        <end position="160"/>
    </location>
</feature>
<keyword evidence="1" id="KW-0472">Membrane</keyword>
<proteinExistence type="predicted"/>
<dbReference type="OrthoDB" id="2678197at2"/>
<accession>A0A4Y8M3F5</accession>
<gene>
    <name evidence="2" type="ORF">E2980_04230</name>
</gene>